<dbReference type="AlphaFoldDB" id="S3ZT84"/>
<dbReference type="GO" id="GO:0003700">
    <property type="term" value="F:DNA-binding transcription factor activity"/>
    <property type="evidence" value="ECO:0007669"/>
    <property type="project" value="TreeGrafter"/>
</dbReference>
<dbReference type="InterPro" id="IPR001647">
    <property type="entry name" value="HTH_TetR"/>
</dbReference>
<dbReference type="SUPFAM" id="SSF48498">
    <property type="entry name" value="Tetracyclin repressor-like, C-terminal domain"/>
    <property type="match status" value="1"/>
</dbReference>
<dbReference type="PANTHER" id="PTHR30055:SF234">
    <property type="entry name" value="HTH-TYPE TRANSCRIPTIONAL REGULATOR BETI"/>
    <property type="match status" value="1"/>
</dbReference>
<evidence type="ECO:0000256" key="3">
    <source>
        <dbReference type="ARBA" id="ARBA00023163"/>
    </source>
</evidence>
<organism evidence="6 7">
    <name type="scientific">Streptomyces aurantiacus JA 4570</name>
    <dbReference type="NCBI Taxonomy" id="1286094"/>
    <lineage>
        <taxon>Bacteria</taxon>
        <taxon>Bacillati</taxon>
        <taxon>Actinomycetota</taxon>
        <taxon>Actinomycetes</taxon>
        <taxon>Kitasatosporales</taxon>
        <taxon>Streptomycetaceae</taxon>
        <taxon>Streptomyces</taxon>
        <taxon>Streptomyces aurantiacus group</taxon>
    </lineage>
</organism>
<dbReference type="InterPro" id="IPR050109">
    <property type="entry name" value="HTH-type_TetR-like_transc_reg"/>
</dbReference>
<dbReference type="InterPro" id="IPR047923">
    <property type="entry name" value="ArpA-like"/>
</dbReference>
<evidence type="ECO:0000313" key="6">
    <source>
        <dbReference type="EMBL" id="EPH41610.1"/>
    </source>
</evidence>
<dbReference type="PROSITE" id="PS50977">
    <property type="entry name" value="HTH_TETR_2"/>
    <property type="match status" value="1"/>
</dbReference>
<dbReference type="SUPFAM" id="SSF46689">
    <property type="entry name" value="Homeodomain-like"/>
    <property type="match status" value="1"/>
</dbReference>
<keyword evidence="1" id="KW-0805">Transcription regulation</keyword>
<accession>S3ZT84</accession>
<dbReference type="InterPro" id="IPR009057">
    <property type="entry name" value="Homeodomain-like_sf"/>
</dbReference>
<dbReference type="PANTHER" id="PTHR30055">
    <property type="entry name" value="HTH-TYPE TRANSCRIPTIONAL REGULATOR RUTR"/>
    <property type="match status" value="1"/>
</dbReference>
<feature type="DNA-binding region" description="H-T-H motif" evidence="4">
    <location>
        <begin position="17"/>
        <end position="36"/>
    </location>
</feature>
<proteinExistence type="predicted"/>
<feature type="domain" description="HTH tetR-type" evidence="5">
    <location>
        <begin position="1"/>
        <end position="54"/>
    </location>
</feature>
<name>S3ZT84_9ACTN</name>
<evidence type="ECO:0000259" key="5">
    <source>
        <dbReference type="PROSITE" id="PS50977"/>
    </source>
</evidence>
<dbReference type="GO" id="GO:0000976">
    <property type="term" value="F:transcription cis-regulatory region binding"/>
    <property type="evidence" value="ECO:0007669"/>
    <property type="project" value="TreeGrafter"/>
</dbReference>
<reference evidence="6 7" key="1">
    <citation type="submission" date="2013-02" db="EMBL/GenBank/DDBJ databases">
        <title>Draft Genome Sequence of Streptomyces aurantiacus, Which Produces Setomimycin.</title>
        <authorList>
            <person name="Gruening B.A."/>
            <person name="Praeg A."/>
            <person name="Erxleben A."/>
            <person name="Guenther S."/>
            <person name="Mueller M."/>
        </authorList>
    </citation>
    <scope>NUCLEOTIDE SEQUENCE [LARGE SCALE GENOMIC DNA]</scope>
    <source>
        <strain evidence="6 7">JA 4570</strain>
    </source>
</reference>
<dbReference type="PATRIC" id="fig|1286094.4.peg.5260"/>
<dbReference type="InterPro" id="IPR036271">
    <property type="entry name" value="Tet_transcr_reg_TetR-rel_C_sf"/>
</dbReference>
<dbReference type="EMBL" id="AOPZ01000300">
    <property type="protein sequence ID" value="EPH41610.1"/>
    <property type="molecule type" value="Genomic_DNA"/>
</dbReference>
<dbReference type="Proteomes" id="UP000014629">
    <property type="component" value="Unassembled WGS sequence"/>
</dbReference>
<evidence type="ECO:0000256" key="1">
    <source>
        <dbReference type="ARBA" id="ARBA00023015"/>
    </source>
</evidence>
<keyword evidence="6" id="KW-0675">Receptor</keyword>
<evidence type="ECO:0000313" key="7">
    <source>
        <dbReference type="Proteomes" id="UP000014629"/>
    </source>
</evidence>
<dbReference type="Gene3D" id="1.10.357.10">
    <property type="entry name" value="Tetracycline Repressor, domain 2"/>
    <property type="match status" value="1"/>
</dbReference>
<dbReference type="Pfam" id="PF00440">
    <property type="entry name" value="TetR_N"/>
    <property type="match status" value="1"/>
</dbReference>
<gene>
    <name evidence="6" type="ORF">STRAU_5327</name>
</gene>
<dbReference type="NCBIfam" id="NF041196">
    <property type="entry name" value="ScbR_bind_reg"/>
    <property type="match status" value="1"/>
</dbReference>
<comment type="caution">
    <text evidence="6">The sequence shown here is derived from an EMBL/GenBank/DDBJ whole genome shotgun (WGS) entry which is preliminary data.</text>
</comment>
<keyword evidence="2 4" id="KW-0238">DNA-binding</keyword>
<evidence type="ECO:0000256" key="2">
    <source>
        <dbReference type="ARBA" id="ARBA00023125"/>
    </source>
</evidence>
<evidence type="ECO:0000256" key="4">
    <source>
        <dbReference type="PROSITE-ProRule" id="PRU00335"/>
    </source>
</evidence>
<keyword evidence="3" id="KW-0804">Transcription</keyword>
<protein>
    <submittedName>
        <fullName evidence="6">Putative A-factor receptor protein</fullName>
    </submittedName>
</protein>
<dbReference type="PROSITE" id="PS01081">
    <property type="entry name" value="HTH_TETR_1"/>
    <property type="match status" value="1"/>
</dbReference>
<sequence length="214" mass="23226">MVAAGEVFDEVGYEAATISEILKRSGVTKGALYFHFSSKEELAQNVLGEQVSSFPEVPERDLVLQKSLDEALLMAHLLQREGGDAIVRGGVRLTVDQGAPADSLDRLSPMRGWVERNVQMLEKAKAAGELLAHVDLQAAARLLVGAFTGVQVMSNIMTGRVDMPERVVDLYRHLLPSIAVPGVLVQLDFRAERGAQVHAAAMELRRRGELAAAD</sequence>
<dbReference type="InterPro" id="IPR023772">
    <property type="entry name" value="DNA-bd_HTH_TetR-type_CS"/>
</dbReference>
<keyword evidence="7" id="KW-1185">Reference proteome</keyword>